<gene>
    <name evidence="4" type="ORF">KP509_06G031600</name>
</gene>
<dbReference type="Pfam" id="PF23572">
    <property type="entry name" value="GH3_C"/>
    <property type="match status" value="1"/>
</dbReference>
<comment type="similarity">
    <text evidence="1">Belongs to the IAA-amido conjugating enzyme family.</text>
</comment>
<dbReference type="InterPro" id="IPR055377">
    <property type="entry name" value="GH3_M"/>
</dbReference>
<evidence type="ECO:0000256" key="1">
    <source>
        <dbReference type="ARBA" id="ARBA00008068"/>
    </source>
</evidence>
<dbReference type="Pfam" id="PF03321">
    <property type="entry name" value="GH3"/>
    <property type="match status" value="1"/>
</dbReference>
<keyword evidence="5" id="KW-1185">Reference proteome</keyword>
<dbReference type="InterPro" id="IPR055378">
    <property type="entry name" value="GH3_C"/>
</dbReference>
<accession>A0A8T2UJK0</accession>
<evidence type="ECO:0000259" key="3">
    <source>
        <dbReference type="Pfam" id="PF23572"/>
    </source>
</evidence>
<dbReference type="AlphaFoldDB" id="A0A8T2UJK0"/>
<dbReference type="OMA" id="EHMQDNG"/>
<comment type="caution">
    <text evidence="4">The sequence shown here is derived from an EMBL/GenBank/DDBJ whole genome shotgun (WGS) entry which is preliminary data.</text>
</comment>
<name>A0A8T2UJK0_CERRI</name>
<dbReference type="Pfam" id="PF23571">
    <property type="entry name" value="GH3_M"/>
    <property type="match status" value="1"/>
</dbReference>
<dbReference type="GO" id="GO:0016881">
    <property type="term" value="F:acid-amino acid ligase activity"/>
    <property type="evidence" value="ECO:0007669"/>
    <property type="project" value="TreeGrafter"/>
</dbReference>
<dbReference type="GO" id="GO:0005737">
    <property type="term" value="C:cytoplasm"/>
    <property type="evidence" value="ECO:0007669"/>
    <property type="project" value="TreeGrafter"/>
</dbReference>
<dbReference type="PANTHER" id="PTHR31901:SF48">
    <property type="entry name" value="INDOLE-3-ACETIC ACID-AMIDO SYNTHETASE GH3.10"/>
    <property type="match status" value="1"/>
</dbReference>
<sequence>MPASFESLARTNRAPSSPHCNVDSIIANFEEETKNAGAVQSRVLEEILSRNAHTEYLYDRCRLEGRTDTLSFTDRVPTIMHSDIKPYFDRIADGDQAPILTADPVKKLSLSSGTTSDGQQKLLILYKEILEASGYLSSIAAAYRGRAFPTKRGGMFLELVFCGKLSTTRGGIPCGTATTHLFRSKEFKQKQKVAGVRACSPQEVVRHIDNGQAMYCHLLSALLCREEIQFITATFAYTIVEAFHMLEVEWRNLCDDIRRGELTTRITDPDLRAAMSKLMPRPDSKLADIIHEKCSSLNCWAEVIPALWPDCKYVYSIMTGSMEPYVNRLKHYSGCLPLVSADYGSTESWIALNANPKAEPGDATFTVVPSLAYFEFIPINHTRHKDSENALSAQALQAGDSDSSEKLNLVSLTEVKVGHEYEVVITTYGGLYRYRLGDIVRVTSFFNASPQLSYVCRKNVLLSVHIDKNSEKDLQIAVNEAMNTLTTHDAKAELIDFTSFADLSGERGHYVVFWELNKRDSGKAMNGDGQNQDEEHQDSHFNESILQKCATAMDAAFVEPGYVGSRKVKTIGALELCLVERGTFRSLLNRYLARGMGAIAQYKTPRCVTSQEMRDILTRRVICSVRSTAYAV</sequence>
<protein>
    <submittedName>
        <fullName evidence="4">Uncharacterized protein</fullName>
    </submittedName>
</protein>
<evidence type="ECO:0000259" key="2">
    <source>
        <dbReference type="Pfam" id="PF23571"/>
    </source>
</evidence>
<reference evidence="4" key="1">
    <citation type="submission" date="2021-08" db="EMBL/GenBank/DDBJ databases">
        <title>WGS assembly of Ceratopteris richardii.</title>
        <authorList>
            <person name="Marchant D.B."/>
            <person name="Chen G."/>
            <person name="Jenkins J."/>
            <person name="Shu S."/>
            <person name="Leebens-Mack J."/>
            <person name="Grimwood J."/>
            <person name="Schmutz J."/>
            <person name="Soltis P."/>
            <person name="Soltis D."/>
            <person name="Chen Z.-H."/>
        </authorList>
    </citation>
    <scope>NUCLEOTIDE SEQUENCE</scope>
    <source>
        <strain evidence="4">Whitten #5841</strain>
        <tissue evidence="4">Leaf</tissue>
    </source>
</reference>
<feature type="domain" description="GH3 C-terminal" evidence="3">
    <location>
        <begin position="473"/>
        <end position="612"/>
    </location>
</feature>
<organism evidence="4 5">
    <name type="scientific">Ceratopteris richardii</name>
    <name type="common">Triangle waterfern</name>
    <dbReference type="NCBI Taxonomy" id="49495"/>
    <lineage>
        <taxon>Eukaryota</taxon>
        <taxon>Viridiplantae</taxon>
        <taxon>Streptophyta</taxon>
        <taxon>Embryophyta</taxon>
        <taxon>Tracheophyta</taxon>
        <taxon>Polypodiopsida</taxon>
        <taxon>Polypodiidae</taxon>
        <taxon>Polypodiales</taxon>
        <taxon>Pteridineae</taxon>
        <taxon>Pteridaceae</taxon>
        <taxon>Parkerioideae</taxon>
        <taxon>Ceratopteris</taxon>
    </lineage>
</organism>
<proteinExistence type="inferred from homology"/>
<evidence type="ECO:0000313" key="5">
    <source>
        <dbReference type="Proteomes" id="UP000825935"/>
    </source>
</evidence>
<evidence type="ECO:0000313" key="4">
    <source>
        <dbReference type="EMBL" id="KAH7434710.1"/>
    </source>
</evidence>
<dbReference type="EMBL" id="CM035411">
    <property type="protein sequence ID" value="KAH7434710.1"/>
    <property type="molecule type" value="Genomic_DNA"/>
</dbReference>
<dbReference type="InterPro" id="IPR004993">
    <property type="entry name" value="GH3"/>
</dbReference>
<feature type="domain" description="GH3 middle" evidence="2">
    <location>
        <begin position="365"/>
        <end position="457"/>
    </location>
</feature>
<dbReference type="OrthoDB" id="10004661at2759"/>
<dbReference type="PANTHER" id="PTHR31901">
    <property type="entry name" value="GH3 DOMAIN-CONTAINING PROTEIN"/>
    <property type="match status" value="1"/>
</dbReference>
<dbReference type="Proteomes" id="UP000825935">
    <property type="component" value="Chromosome 6"/>
</dbReference>